<sequence length="402" mass="46016">MNPDLIEAEKICLSSLEKWSTIEEKIWMQKSRANWIQLGDSNTKFFHAYAKERRCQNNIKFLITEDGTRIDKHNLIKEEIRGFYLKLMGSSVDSLPMVDKNVVKRGPMLSQHQQDLLCSKFTAVEVKNVLFSMDSSKAPGIDGYNVHFFKCSWNIIGDSVIDAILDFFKTGFMPKIINCTYMTLLPKEVNVTSVKNFRPIACCSVIYKIISKILTSRMQGVLNSVVSENQSAFVKGRVIFDNIILSHELVKSYSRKGISPRCMVKIDLQKAYNSVEWPFIKHLMLELGFSYKFVNWVMGCLTTASYTFNINGDLTRPFAAKKGLRQGDPISPYLFVICMEYLNICLIQLRKNAAFRFHPRCKRLNLIHVCFVDDLLLFSRGDVDSVSQLFEAFSLFSAASEP</sequence>
<proteinExistence type="predicted"/>
<dbReference type="InterPro" id="IPR000477">
    <property type="entry name" value="RT_dom"/>
</dbReference>
<protein>
    <submittedName>
        <fullName evidence="2">RNA-directed DNA polymerase (Reverse transcriptase)</fullName>
    </submittedName>
</protein>
<dbReference type="PANTHER" id="PTHR46890">
    <property type="entry name" value="NON-LTR RETROLELEMENT REVERSE TRANSCRIPTASE-LIKE PROTEIN-RELATED"/>
    <property type="match status" value="1"/>
</dbReference>
<reference evidence="2" key="2">
    <citation type="submission" date="2007-03" db="EMBL/GenBank/DDBJ databases">
        <authorList>
            <consortium name="The International Medicago Genome Annotation Group"/>
        </authorList>
    </citation>
    <scope>NUCLEOTIDE SEQUENCE</scope>
</reference>
<feature type="domain" description="Reverse transcriptase" evidence="1">
    <location>
        <begin position="166"/>
        <end position="402"/>
    </location>
</feature>
<dbReference type="PROSITE" id="PS50878">
    <property type="entry name" value="RT_POL"/>
    <property type="match status" value="1"/>
</dbReference>
<dbReference type="SUPFAM" id="SSF56672">
    <property type="entry name" value="DNA/RNA polymerases"/>
    <property type="match status" value="1"/>
</dbReference>
<keyword evidence="2" id="KW-0695">RNA-directed DNA polymerase</keyword>
<evidence type="ECO:0000313" key="2">
    <source>
        <dbReference type="EMBL" id="ABD33261.1"/>
    </source>
</evidence>
<reference evidence="2" key="1">
    <citation type="submission" date="2005-04" db="EMBL/GenBank/DDBJ databases">
        <authorList>
            <person name="Town C.D."/>
        </authorList>
    </citation>
    <scope>NUCLEOTIDE SEQUENCE</scope>
</reference>
<keyword evidence="2" id="KW-0548">Nucleotidyltransferase</keyword>
<dbReference type="AlphaFoldDB" id="Q2HRL2"/>
<organism evidence="2">
    <name type="scientific">Medicago truncatula</name>
    <name type="common">Barrel medic</name>
    <name type="synonym">Medicago tribuloides</name>
    <dbReference type="NCBI Taxonomy" id="3880"/>
    <lineage>
        <taxon>Eukaryota</taxon>
        <taxon>Viridiplantae</taxon>
        <taxon>Streptophyta</taxon>
        <taxon>Embryophyta</taxon>
        <taxon>Tracheophyta</taxon>
        <taxon>Spermatophyta</taxon>
        <taxon>Magnoliopsida</taxon>
        <taxon>eudicotyledons</taxon>
        <taxon>Gunneridae</taxon>
        <taxon>Pentapetalae</taxon>
        <taxon>rosids</taxon>
        <taxon>fabids</taxon>
        <taxon>Fabales</taxon>
        <taxon>Fabaceae</taxon>
        <taxon>Papilionoideae</taxon>
        <taxon>50 kb inversion clade</taxon>
        <taxon>NPAAA clade</taxon>
        <taxon>Hologalegina</taxon>
        <taxon>IRL clade</taxon>
        <taxon>Trifolieae</taxon>
        <taxon>Medicago</taxon>
    </lineage>
</organism>
<keyword evidence="2" id="KW-0808">Transferase</keyword>
<dbReference type="EMBL" id="AC158465">
    <property type="protein sequence ID" value="ABD33261.1"/>
    <property type="molecule type" value="Genomic_DNA"/>
</dbReference>
<gene>
    <name evidence="2" type="ORF">MtrDRAFT_AC158465g14v2</name>
</gene>
<dbReference type="Pfam" id="PF00078">
    <property type="entry name" value="RVT_1"/>
    <property type="match status" value="1"/>
</dbReference>
<accession>Q2HRL2</accession>
<dbReference type="InterPro" id="IPR043502">
    <property type="entry name" value="DNA/RNA_pol_sf"/>
</dbReference>
<name>Q2HRL2_MEDTR</name>
<dbReference type="InterPro" id="IPR052343">
    <property type="entry name" value="Retrotransposon-Effector_Assoc"/>
</dbReference>
<dbReference type="CDD" id="cd01650">
    <property type="entry name" value="RT_nLTR_like"/>
    <property type="match status" value="1"/>
</dbReference>
<evidence type="ECO:0000259" key="1">
    <source>
        <dbReference type="PROSITE" id="PS50878"/>
    </source>
</evidence>
<dbReference type="GO" id="GO:0003964">
    <property type="term" value="F:RNA-directed DNA polymerase activity"/>
    <property type="evidence" value="ECO:0007669"/>
    <property type="project" value="UniProtKB-KW"/>
</dbReference>
<dbReference type="PANTHER" id="PTHR46890:SF48">
    <property type="entry name" value="RNA-DIRECTED DNA POLYMERASE"/>
    <property type="match status" value="1"/>
</dbReference>